<accession>A0AAN6PW59</accession>
<feature type="region of interest" description="Disordered" evidence="1">
    <location>
        <begin position="193"/>
        <end position="212"/>
    </location>
</feature>
<name>A0AAN6PW59_9PEZI</name>
<evidence type="ECO:0000256" key="1">
    <source>
        <dbReference type="SAM" id="MobiDB-lite"/>
    </source>
</evidence>
<evidence type="ECO:0000313" key="2">
    <source>
        <dbReference type="EMBL" id="KAK4097759.1"/>
    </source>
</evidence>
<keyword evidence="3" id="KW-1185">Reference proteome</keyword>
<dbReference type="EMBL" id="MU863668">
    <property type="protein sequence ID" value="KAK4097759.1"/>
    <property type="molecule type" value="Genomic_DNA"/>
</dbReference>
<gene>
    <name evidence="2" type="ORF">N658DRAFT_260604</name>
</gene>
<sequence length="212" mass="23688">MAQDAPLFLFHLIESMPSAMADQPRSTIIEDNPIGNGLDTFRASFSTVSTDRTISRVPDALGQLDQEALRKLTRAFLRAAQNLPTTNLLPASTRRGSLRSDLLRLELSLDSDDFDLDLDRIKPVLNAALADHLDDTLIWGRVYDAVTESTPPPRPIASSLQQTPWLRNTSSFANSSEHREYVDNVLKASSKAKRQPLYTSRGTRSDLQIRRL</sequence>
<reference evidence="2" key="1">
    <citation type="journal article" date="2023" name="Mol. Phylogenet. Evol.">
        <title>Genome-scale phylogeny and comparative genomics of the fungal order Sordariales.</title>
        <authorList>
            <person name="Hensen N."/>
            <person name="Bonometti L."/>
            <person name="Westerberg I."/>
            <person name="Brannstrom I.O."/>
            <person name="Guillou S."/>
            <person name="Cros-Aarteil S."/>
            <person name="Calhoun S."/>
            <person name="Haridas S."/>
            <person name="Kuo A."/>
            <person name="Mondo S."/>
            <person name="Pangilinan J."/>
            <person name="Riley R."/>
            <person name="LaButti K."/>
            <person name="Andreopoulos B."/>
            <person name="Lipzen A."/>
            <person name="Chen C."/>
            <person name="Yan M."/>
            <person name="Daum C."/>
            <person name="Ng V."/>
            <person name="Clum A."/>
            <person name="Steindorff A."/>
            <person name="Ohm R.A."/>
            <person name="Martin F."/>
            <person name="Silar P."/>
            <person name="Natvig D.O."/>
            <person name="Lalanne C."/>
            <person name="Gautier V."/>
            <person name="Ament-Velasquez S.L."/>
            <person name="Kruys A."/>
            <person name="Hutchinson M.I."/>
            <person name="Powell A.J."/>
            <person name="Barry K."/>
            <person name="Miller A.N."/>
            <person name="Grigoriev I.V."/>
            <person name="Debuchy R."/>
            <person name="Gladieux P."/>
            <person name="Hiltunen Thoren M."/>
            <person name="Johannesson H."/>
        </authorList>
    </citation>
    <scope>NUCLEOTIDE SEQUENCE</scope>
    <source>
        <strain evidence="2">CBS 757.83</strain>
    </source>
</reference>
<evidence type="ECO:0000313" key="3">
    <source>
        <dbReference type="Proteomes" id="UP001305647"/>
    </source>
</evidence>
<protein>
    <submittedName>
        <fullName evidence="2">Uncharacterized protein</fullName>
    </submittedName>
</protein>
<reference evidence="2" key="2">
    <citation type="submission" date="2023-05" db="EMBL/GenBank/DDBJ databases">
        <authorList>
            <consortium name="Lawrence Berkeley National Laboratory"/>
            <person name="Steindorff A."/>
            <person name="Hensen N."/>
            <person name="Bonometti L."/>
            <person name="Westerberg I."/>
            <person name="Brannstrom I.O."/>
            <person name="Guillou S."/>
            <person name="Cros-Aarteil S."/>
            <person name="Calhoun S."/>
            <person name="Haridas S."/>
            <person name="Kuo A."/>
            <person name="Mondo S."/>
            <person name="Pangilinan J."/>
            <person name="Riley R."/>
            <person name="Labutti K."/>
            <person name="Andreopoulos B."/>
            <person name="Lipzen A."/>
            <person name="Chen C."/>
            <person name="Yanf M."/>
            <person name="Daum C."/>
            <person name="Ng V."/>
            <person name="Clum A."/>
            <person name="Ohm R."/>
            <person name="Martin F."/>
            <person name="Silar P."/>
            <person name="Natvig D."/>
            <person name="Lalanne C."/>
            <person name="Gautier V."/>
            <person name="Ament-Velasquez S.L."/>
            <person name="Kruys A."/>
            <person name="Hutchinson M.I."/>
            <person name="Powell A.J."/>
            <person name="Barry K."/>
            <person name="Miller A.N."/>
            <person name="Grigoriev I.V."/>
            <person name="Debuchy R."/>
            <person name="Gladieux P."/>
            <person name="Thoren M.H."/>
            <person name="Johannesson H."/>
        </authorList>
    </citation>
    <scope>NUCLEOTIDE SEQUENCE</scope>
    <source>
        <strain evidence="2">CBS 757.83</strain>
    </source>
</reference>
<proteinExistence type="predicted"/>
<organism evidence="2 3">
    <name type="scientific">Parathielavia hyrcaniae</name>
    <dbReference type="NCBI Taxonomy" id="113614"/>
    <lineage>
        <taxon>Eukaryota</taxon>
        <taxon>Fungi</taxon>
        <taxon>Dikarya</taxon>
        <taxon>Ascomycota</taxon>
        <taxon>Pezizomycotina</taxon>
        <taxon>Sordariomycetes</taxon>
        <taxon>Sordariomycetidae</taxon>
        <taxon>Sordariales</taxon>
        <taxon>Chaetomiaceae</taxon>
        <taxon>Parathielavia</taxon>
    </lineage>
</organism>
<feature type="compositionally biased region" description="Basic and acidic residues" evidence="1">
    <location>
        <begin position="203"/>
        <end position="212"/>
    </location>
</feature>
<comment type="caution">
    <text evidence="2">The sequence shown here is derived from an EMBL/GenBank/DDBJ whole genome shotgun (WGS) entry which is preliminary data.</text>
</comment>
<dbReference type="AlphaFoldDB" id="A0AAN6PW59"/>
<dbReference type="Proteomes" id="UP001305647">
    <property type="component" value="Unassembled WGS sequence"/>
</dbReference>